<dbReference type="InParanoid" id="A0A316VXW0"/>
<organism evidence="1 2">
    <name type="scientific">Ceraceosorus guamensis</name>
    <dbReference type="NCBI Taxonomy" id="1522189"/>
    <lineage>
        <taxon>Eukaryota</taxon>
        <taxon>Fungi</taxon>
        <taxon>Dikarya</taxon>
        <taxon>Basidiomycota</taxon>
        <taxon>Ustilaginomycotina</taxon>
        <taxon>Exobasidiomycetes</taxon>
        <taxon>Ceraceosorales</taxon>
        <taxon>Ceraceosoraceae</taxon>
        <taxon>Ceraceosorus</taxon>
    </lineage>
</organism>
<evidence type="ECO:0000313" key="2">
    <source>
        <dbReference type="Proteomes" id="UP000245783"/>
    </source>
</evidence>
<evidence type="ECO:0000313" key="1">
    <source>
        <dbReference type="EMBL" id="PWN41233.1"/>
    </source>
</evidence>
<dbReference type="InterPro" id="IPR037229">
    <property type="entry name" value="Ribosomal_bL35_sf"/>
</dbReference>
<dbReference type="AlphaFoldDB" id="A0A316VXW0"/>
<dbReference type="Proteomes" id="UP000245783">
    <property type="component" value="Unassembled WGS sequence"/>
</dbReference>
<dbReference type="STRING" id="1522189.A0A316VXW0"/>
<reference evidence="1 2" key="1">
    <citation type="journal article" date="2018" name="Mol. Biol. Evol.">
        <title>Broad Genomic Sampling Reveals a Smut Pathogenic Ancestry of the Fungal Clade Ustilaginomycotina.</title>
        <authorList>
            <person name="Kijpornyongpan T."/>
            <person name="Mondo S.J."/>
            <person name="Barry K."/>
            <person name="Sandor L."/>
            <person name="Lee J."/>
            <person name="Lipzen A."/>
            <person name="Pangilinan J."/>
            <person name="LaButti K."/>
            <person name="Hainaut M."/>
            <person name="Henrissat B."/>
            <person name="Grigoriev I.V."/>
            <person name="Spatafora J.W."/>
            <person name="Aime M.C."/>
        </authorList>
    </citation>
    <scope>NUCLEOTIDE SEQUENCE [LARGE SCALE GENOMIC DNA]</scope>
    <source>
        <strain evidence="1 2">MCA 4658</strain>
    </source>
</reference>
<dbReference type="EMBL" id="KZ819396">
    <property type="protein sequence ID" value="PWN41233.1"/>
    <property type="molecule type" value="Genomic_DNA"/>
</dbReference>
<accession>A0A316VXW0</accession>
<dbReference type="RefSeq" id="XP_025368393.1">
    <property type="nucleotide sequence ID" value="XM_025510705.1"/>
</dbReference>
<keyword evidence="2" id="KW-1185">Reference proteome</keyword>
<dbReference type="OrthoDB" id="162638at2759"/>
<gene>
    <name evidence="1" type="ORF">IE81DRAFT_181521</name>
</gene>
<dbReference type="Gene3D" id="4.10.410.60">
    <property type="match status" value="1"/>
</dbReference>
<dbReference type="GeneID" id="37032575"/>
<protein>
    <submittedName>
        <fullName evidence="1">Uncharacterized protein</fullName>
    </submittedName>
</protein>
<proteinExistence type="predicted"/>
<name>A0A316VXW0_9BASI</name>
<sequence length="185" mass="20331">MMTFSNSMRRQVCHIRTISTYRLLGASSIQSSALAPRSATAHVASPANHNGLHTSCALSDKLKSHSGAKKRFRAVGKLRKTVGSVPFPFASSPYSIRLQRQQHQEQQDLLALAHGLPVEMLGRQAPLPTLPIRRVVGPLFKRGSAGKRHLNVGMSSGRKVRLRGNVLERGGKRSQVLRRMLAARI</sequence>